<evidence type="ECO:0000313" key="2">
    <source>
        <dbReference type="EMBL" id="RCJ38860.1"/>
    </source>
</evidence>
<sequence length="74" mass="8154">MAQTCNQGIFNEEAGEMTPDSCCEAPAEQGSESPTSIKLLLSGFRSGGVESPSFEHLPPHNDYHSWLNICFQFF</sequence>
<name>A0A367RT26_NOSPU</name>
<protein>
    <submittedName>
        <fullName evidence="2">Uncharacterized protein</fullName>
    </submittedName>
</protein>
<feature type="region of interest" description="Disordered" evidence="1">
    <location>
        <begin position="1"/>
        <end position="30"/>
    </location>
</feature>
<reference evidence="2 3" key="1">
    <citation type="submission" date="2016-04" db="EMBL/GenBank/DDBJ databases">
        <authorList>
            <person name="Evans L.H."/>
            <person name="Alamgir A."/>
            <person name="Owens N."/>
            <person name="Weber N.D."/>
            <person name="Virtaneva K."/>
            <person name="Barbian K."/>
            <person name="Babar A."/>
            <person name="Rosenke K."/>
        </authorList>
    </citation>
    <scope>NUCLEOTIDE SEQUENCE [LARGE SCALE GENOMIC DNA]</scope>
    <source>
        <strain evidence="2">NIES-2108</strain>
    </source>
</reference>
<gene>
    <name evidence="2" type="ORF">A6769_07420</name>
</gene>
<comment type="caution">
    <text evidence="2">The sequence shown here is derived from an EMBL/GenBank/DDBJ whole genome shotgun (WGS) entry which is preliminary data.</text>
</comment>
<accession>A0A367RT26</accession>
<dbReference type="EMBL" id="LXQE01000107">
    <property type="protein sequence ID" value="RCJ38860.1"/>
    <property type="molecule type" value="Genomic_DNA"/>
</dbReference>
<dbReference type="Proteomes" id="UP000252085">
    <property type="component" value="Unassembled WGS sequence"/>
</dbReference>
<proteinExistence type="predicted"/>
<evidence type="ECO:0000313" key="3">
    <source>
        <dbReference type="Proteomes" id="UP000252085"/>
    </source>
</evidence>
<organism evidence="2 3">
    <name type="scientific">Nostoc punctiforme NIES-2108</name>
    <dbReference type="NCBI Taxonomy" id="1356359"/>
    <lineage>
        <taxon>Bacteria</taxon>
        <taxon>Bacillati</taxon>
        <taxon>Cyanobacteriota</taxon>
        <taxon>Cyanophyceae</taxon>
        <taxon>Nostocales</taxon>
        <taxon>Nostocaceae</taxon>
        <taxon>Nostoc</taxon>
    </lineage>
</organism>
<dbReference type="AlphaFoldDB" id="A0A367RT26"/>
<evidence type="ECO:0000256" key="1">
    <source>
        <dbReference type="SAM" id="MobiDB-lite"/>
    </source>
</evidence>